<feature type="compositionally biased region" description="Polar residues" evidence="2">
    <location>
        <begin position="652"/>
        <end position="665"/>
    </location>
</feature>
<feature type="region of interest" description="Disordered" evidence="2">
    <location>
        <begin position="761"/>
        <end position="792"/>
    </location>
</feature>
<keyword evidence="4" id="KW-1185">Reference proteome</keyword>
<feature type="coiled-coil region" evidence="1">
    <location>
        <begin position="197"/>
        <end position="228"/>
    </location>
</feature>
<sequence length="957" mass="105114">MRSEATYPAARTLDTGVRRKASRFVRGNCTVTNPTDGPCLDSHLPLQVPYTTAGPGRQFALPLEMGGSSSGGEEMEFEESRSMDEGAYSQYDPSEGSDFAARVVAEARAAAVAEVRARMETRKMAESAAVELEESDEQSVYSQCTAATHTSEYVRRATDQVMAEEAEKRRVAAAAATATVSSESDVSSDCSSSVVSMSEIDRRVNMAIAEAEDAREAAEAAEAGSENDDLLDEPSDFDWEARLRERRAIADAKVAAGANPVEAPVYLDYTAATNTSEYVRRATDQVMAEEAEKQRAKAAHEEELRLNRENIRAIRSMLKEMGMTEGEWMRTHGYPRAVTPVHDDDSTSGSQAHQASNQESREATMSVRSERSARQSHLEVRSQTSAEELREATGSLYSERSERQTHQAAQPQATTTAFSNPPTISGRVGELTKSKSAAAEIETVEVLEEAVHGYHSKGLEAPGWLTREFEVALAELDAATRTSIPQPQSASTLPMAANGTTRSKRCEKLVSVPCAPKRKRTQSPTVTTASTTRSGRVTERKRPCYDGGPESLTSSELGFRVPSGPKPRSLRTPTMVSDVVARSERKQQSDIFAGCIEQVARDMQMEQAQRKQTRTPECIMSWWLSTLPSDDATVETAVEPIEPTISDAGATADQTSTCGAKSQLSVDPFAGPQEEQRHEDEPTGPAEKIQYPGAWTIRGPEDIARYHQVNRRDRKIDRLMEEQYGEEWRIRNTAPERPTWFWRAGKRTTLTERMEQARQRFPTPAPPASAALPTPPTPVAQPTAMATAPRATTKLERTRGKGIRYWYEQECAKALRTEISPVASVAPVAEEQKSDSLEDVTIVDQAQLPTVQTANSPVPFVAAWAEEQSAYLEEQIVDPVEDVVIDQQQWTCPLENAALCRSAWEQETGPGPEAGHSTGSTETTMPTTPMSKIETILTSVKDWCSRTWTTVKNAIWG</sequence>
<dbReference type="EMBL" id="NAJL01000094">
    <property type="protein sequence ID" value="TKA21904.1"/>
    <property type="molecule type" value="Genomic_DNA"/>
</dbReference>
<evidence type="ECO:0000256" key="1">
    <source>
        <dbReference type="SAM" id="Coils"/>
    </source>
</evidence>
<feature type="compositionally biased region" description="Polar residues" evidence="2">
    <location>
        <begin position="347"/>
        <end position="358"/>
    </location>
</feature>
<comment type="caution">
    <text evidence="3">The sequence shown here is derived from an EMBL/GenBank/DDBJ whole genome shotgun (WGS) entry which is preliminary data.</text>
</comment>
<feature type="region of interest" description="Disordered" evidence="2">
    <location>
        <begin position="906"/>
        <end position="927"/>
    </location>
</feature>
<feature type="region of interest" description="Disordered" evidence="2">
    <location>
        <begin position="516"/>
        <end position="573"/>
    </location>
</feature>
<keyword evidence="1" id="KW-0175">Coiled coil</keyword>
<feature type="compositionally biased region" description="Low complexity" evidence="2">
    <location>
        <begin position="780"/>
        <end position="792"/>
    </location>
</feature>
<feature type="compositionally biased region" description="Low complexity" evidence="2">
    <location>
        <begin position="522"/>
        <end position="535"/>
    </location>
</feature>
<evidence type="ECO:0000313" key="4">
    <source>
        <dbReference type="Proteomes" id="UP000308549"/>
    </source>
</evidence>
<dbReference type="Proteomes" id="UP000308549">
    <property type="component" value="Unassembled WGS sequence"/>
</dbReference>
<feature type="compositionally biased region" description="Low complexity" evidence="2">
    <location>
        <begin position="406"/>
        <end position="417"/>
    </location>
</feature>
<feature type="region of interest" description="Disordered" evidence="2">
    <location>
        <begin position="483"/>
        <end position="504"/>
    </location>
</feature>
<proteinExistence type="predicted"/>
<feature type="compositionally biased region" description="Pro residues" evidence="2">
    <location>
        <begin position="763"/>
        <end position="779"/>
    </location>
</feature>
<name>A0A4U0TJD0_9PEZI</name>
<protein>
    <submittedName>
        <fullName evidence="3">Uncharacterized protein</fullName>
    </submittedName>
</protein>
<accession>A0A4U0TJD0</accession>
<gene>
    <name evidence="3" type="ORF">B0A50_08601</name>
</gene>
<reference evidence="3 4" key="1">
    <citation type="submission" date="2017-03" db="EMBL/GenBank/DDBJ databases">
        <title>Genomes of endolithic fungi from Antarctica.</title>
        <authorList>
            <person name="Coleine C."/>
            <person name="Masonjones S."/>
            <person name="Stajich J.E."/>
        </authorList>
    </citation>
    <scope>NUCLEOTIDE SEQUENCE [LARGE SCALE GENOMIC DNA]</scope>
    <source>
        <strain evidence="3 4">CCFEE 6315</strain>
    </source>
</reference>
<feature type="compositionally biased region" description="Low complexity" evidence="2">
    <location>
        <begin position="917"/>
        <end position="927"/>
    </location>
</feature>
<organism evidence="3 4">
    <name type="scientific">Salinomyces thailandicus</name>
    <dbReference type="NCBI Taxonomy" id="706561"/>
    <lineage>
        <taxon>Eukaryota</taxon>
        <taxon>Fungi</taxon>
        <taxon>Dikarya</taxon>
        <taxon>Ascomycota</taxon>
        <taxon>Pezizomycotina</taxon>
        <taxon>Dothideomycetes</taxon>
        <taxon>Dothideomycetidae</taxon>
        <taxon>Mycosphaerellales</taxon>
        <taxon>Teratosphaeriaceae</taxon>
        <taxon>Salinomyces</taxon>
    </lineage>
</organism>
<dbReference type="AlphaFoldDB" id="A0A4U0TJD0"/>
<feature type="region of interest" description="Disordered" evidence="2">
    <location>
        <begin position="645"/>
        <end position="689"/>
    </location>
</feature>
<feature type="region of interest" description="Disordered" evidence="2">
    <location>
        <begin position="67"/>
        <end position="94"/>
    </location>
</feature>
<evidence type="ECO:0000313" key="3">
    <source>
        <dbReference type="EMBL" id="TKA21904.1"/>
    </source>
</evidence>
<feature type="compositionally biased region" description="Polar residues" evidence="2">
    <location>
        <begin position="483"/>
        <end position="492"/>
    </location>
</feature>
<evidence type="ECO:0000256" key="2">
    <source>
        <dbReference type="SAM" id="MobiDB-lite"/>
    </source>
</evidence>
<feature type="region of interest" description="Disordered" evidence="2">
    <location>
        <begin position="336"/>
        <end position="428"/>
    </location>
</feature>
<feature type="compositionally biased region" description="Basic and acidic residues" evidence="2">
    <location>
        <begin position="368"/>
        <end position="380"/>
    </location>
</feature>